<dbReference type="SUPFAM" id="SSF46785">
    <property type="entry name" value="Winged helix' DNA-binding domain"/>
    <property type="match status" value="1"/>
</dbReference>
<dbReference type="GO" id="GO:0005634">
    <property type="term" value="C:nucleus"/>
    <property type="evidence" value="ECO:0007669"/>
    <property type="project" value="UniProtKB-SubCell"/>
</dbReference>
<dbReference type="Proteomes" id="UP000046395">
    <property type="component" value="Unassembled WGS sequence"/>
</dbReference>
<accession>A0A5S6R516</accession>
<feature type="compositionally biased region" description="Polar residues" evidence="12">
    <location>
        <begin position="490"/>
        <end position="508"/>
    </location>
</feature>
<dbReference type="PRINTS" id="PR00053">
    <property type="entry name" value="FORKHEAD"/>
</dbReference>
<dbReference type="InterPro" id="IPR036390">
    <property type="entry name" value="WH_DNA-bd_sf"/>
</dbReference>
<dbReference type="PROSITE" id="PS00658">
    <property type="entry name" value="FORK_HEAD_2"/>
    <property type="match status" value="1"/>
</dbReference>
<dbReference type="STRING" id="70415.A0A5S6R516"/>
<dbReference type="PANTHER" id="PTHR45796:SF4">
    <property type="entry name" value="FORKHEAD BOX P, ISOFORM C"/>
    <property type="match status" value="1"/>
</dbReference>
<keyword evidence="7 10" id="KW-0238">DNA-binding</keyword>
<dbReference type="AlphaFoldDB" id="A0A5S6R516"/>
<dbReference type="InterPro" id="IPR036388">
    <property type="entry name" value="WH-like_DNA-bd_sf"/>
</dbReference>
<feature type="region of interest" description="Disordered" evidence="12">
    <location>
        <begin position="587"/>
        <end position="607"/>
    </location>
</feature>
<feature type="region of interest" description="Disordered" evidence="12">
    <location>
        <begin position="183"/>
        <end position="220"/>
    </location>
</feature>
<name>A0A5S6R516_TRIMR</name>
<evidence type="ECO:0000313" key="14">
    <source>
        <dbReference type="Proteomes" id="UP000046395"/>
    </source>
</evidence>
<keyword evidence="11" id="KW-0175">Coiled coil</keyword>
<feature type="region of interest" description="Disordered" evidence="12">
    <location>
        <begin position="489"/>
        <end position="565"/>
    </location>
</feature>
<dbReference type="Gene3D" id="1.10.10.10">
    <property type="entry name" value="Winged helix-like DNA-binding domain superfamily/Winged helix DNA-binding domain"/>
    <property type="match status" value="1"/>
</dbReference>
<keyword evidence="8" id="KW-0804">Transcription</keyword>
<evidence type="ECO:0000256" key="6">
    <source>
        <dbReference type="ARBA" id="ARBA00023015"/>
    </source>
</evidence>
<feature type="compositionally biased region" description="Low complexity" evidence="12">
    <location>
        <begin position="543"/>
        <end position="565"/>
    </location>
</feature>
<keyword evidence="6" id="KW-0805">Transcription regulation</keyword>
<dbReference type="SMART" id="SM00339">
    <property type="entry name" value="FH"/>
    <property type="match status" value="1"/>
</dbReference>
<dbReference type="GO" id="GO:0000981">
    <property type="term" value="F:DNA-binding transcription factor activity, RNA polymerase II-specific"/>
    <property type="evidence" value="ECO:0007669"/>
    <property type="project" value="TreeGrafter"/>
</dbReference>
<comment type="subcellular location">
    <subcellularLocation>
        <location evidence="1 10">Nucleus</location>
    </subcellularLocation>
</comment>
<feature type="compositionally biased region" description="Acidic residues" evidence="12">
    <location>
        <begin position="771"/>
        <end position="781"/>
    </location>
</feature>
<evidence type="ECO:0000256" key="3">
    <source>
        <dbReference type="ARBA" id="ARBA00022723"/>
    </source>
</evidence>
<dbReference type="Pfam" id="PF16159">
    <property type="entry name" value="FOXP-CC"/>
    <property type="match status" value="1"/>
</dbReference>
<sequence>MATSGHMFFRNSGKRVYVLRSQEPSSSSSAAAAGTADKKNESPPGGARPLNLTKPGVNLRRILSTKPTFRFAVQAARGALTEQSRKEVVGQKGGSPWQEGASTVAFSKSPVTRPFLSAQTTELGEGAQKEYQSVADEIIRECFASASTTTALAAAASGATPTLSPSVGDASAGGGATVVSAPGGVGSRKSSSASSPSTAAVGSSTVVLPSSTSSSSSSSSAAPIFAATPALTAAAAAAAASLQQSQLQQLMQQQQQQQHNFFFQHQQLGDLMRGQLAALQERLQLNLVHQSQISQPLTQCKDKKLLRQLQFRLQQLNAEQNQLMQQIHMQQRHYLIQHGSAGSSSSPSSSSPTDVQRLWQYLAMNVHAATSPGGAVSSATGKATPNGWLCGTASSSTPAEGAHPSVGGASGGQDSVAASHPLYQHGICTWPSCEKQCSTYLAFVQHLNSSHLLDDRTAAQCRVQMQVVDQLDSQLNKERYRLQAMLQHLQMKQSSEPAATPPSSNNGLPAQEASVAGADSVSAAGGTSEPMQGEVSMDKAPRSACHSQTSSASSSSSSSSTNVKSLLSPPALGTLSFPPTLVPAAMETTTTGDLPSSPSSVVPSSRRRLADKSMLSITVDLSRNRQFYSTHDVRPPYTYATLIRQAILESRDRQLTLNEIYNWFQDTFAYFRRNAATWKNAVRHNLSLHKCFIRVENVKGAFWSVDEAEFYKRRNQRLSLRFWCTGQRASPSAAETAKGADSDSAFDDPIEGQEDEMESDRMEVQVKTEVPDEELQEDEEVDERRSGNKTDSRLNSK</sequence>
<dbReference type="CDD" id="cd20065">
    <property type="entry name" value="FH_FOXP2"/>
    <property type="match status" value="1"/>
</dbReference>
<dbReference type="Gene3D" id="1.20.5.340">
    <property type="match status" value="1"/>
</dbReference>
<evidence type="ECO:0000256" key="9">
    <source>
        <dbReference type="ARBA" id="ARBA00023242"/>
    </source>
</evidence>
<feature type="domain" description="Fork-head" evidence="13">
    <location>
        <begin position="634"/>
        <end position="708"/>
    </location>
</feature>
<dbReference type="GO" id="GO:0008270">
    <property type="term" value="F:zinc ion binding"/>
    <property type="evidence" value="ECO:0007669"/>
    <property type="project" value="UniProtKB-KW"/>
</dbReference>
<dbReference type="WBParaSite" id="TMUE_3000014691.1">
    <property type="protein sequence ID" value="TMUE_3000014691.1"/>
    <property type="gene ID" value="WBGene00288487"/>
</dbReference>
<dbReference type="InterPro" id="IPR001766">
    <property type="entry name" value="Fork_head_dom"/>
</dbReference>
<dbReference type="Pfam" id="PF00250">
    <property type="entry name" value="Forkhead"/>
    <property type="match status" value="1"/>
</dbReference>
<organism evidence="14 15">
    <name type="scientific">Trichuris muris</name>
    <name type="common">Mouse whipworm</name>
    <dbReference type="NCBI Taxonomy" id="70415"/>
    <lineage>
        <taxon>Eukaryota</taxon>
        <taxon>Metazoa</taxon>
        <taxon>Ecdysozoa</taxon>
        <taxon>Nematoda</taxon>
        <taxon>Enoplea</taxon>
        <taxon>Dorylaimia</taxon>
        <taxon>Trichinellida</taxon>
        <taxon>Trichuridae</taxon>
        <taxon>Trichuris</taxon>
    </lineage>
</organism>
<feature type="compositionally biased region" description="Low complexity" evidence="12">
    <location>
        <begin position="595"/>
        <end position="604"/>
    </location>
</feature>
<evidence type="ECO:0000256" key="1">
    <source>
        <dbReference type="ARBA" id="ARBA00004123"/>
    </source>
</evidence>
<feature type="region of interest" description="Disordered" evidence="12">
    <location>
        <begin position="391"/>
        <end position="413"/>
    </location>
</feature>
<evidence type="ECO:0000313" key="15">
    <source>
        <dbReference type="WBParaSite" id="TMUE_3000014691.1"/>
    </source>
</evidence>
<evidence type="ECO:0000256" key="10">
    <source>
        <dbReference type="PROSITE-ProRule" id="PRU00089"/>
    </source>
</evidence>
<feature type="DNA-binding region" description="Fork-head" evidence="10">
    <location>
        <begin position="634"/>
        <end position="708"/>
    </location>
</feature>
<feature type="compositionally biased region" description="Acidic residues" evidence="12">
    <location>
        <begin position="744"/>
        <end position="758"/>
    </location>
</feature>
<evidence type="ECO:0000256" key="11">
    <source>
        <dbReference type="SAM" id="Coils"/>
    </source>
</evidence>
<dbReference type="InterPro" id="IPR047412">
    <property type="entry name" value="FH_FOXP1_P2"/>
</dbReference>
<feature type="compositionally biased region" description="Low complexity" evidence="12">
    <location>
        <begin position="513"/>
        <end position="526"/>
    </location>
</feature>
<dbReference type="PROSITE" id="PS50039">
    <property type="entry name" value="FORK_HEAD_3"/>
    <property type="match status" value="1"/>
</dbReference>
<keyword evidence="2" id="KW-0678">Repressor</keyword>
<feature type="region of interest" description="Disordered" evidence="12">
    <location>
        <begin position="19"/>
        <end position="54"/>
    </location>
</feature>
<proteinExistence type="predicted"/>
<reference evidence="15" key="1">
    <citation type="submission" date="2019-12" db="UniProtKB">
        <authorList>
            <consortium name="WormBaseParasite"/>
        </authorList>
    </citation>
    <scope>IDENTIFICATION</scope>
</reference>
<feature type="coiled-coil region" evidence="11">
    <location>
        <begin position="306"/>
        <end position="333"/>
    </location>
</feature>
<evidence type="ECO:0000256" key="4">
    <source>
        <dbReference type="ARBA" id="ARBA00022771"/>
    </source>
</evidence>
<keyword evidence="9 10" id="KW-0539">Nucleus</keyword>
<evidence type="ECO:0000256" key="2">
    <source>
        <dbReference type="ARBA" id="ARBA00022491"/>
    </source>
</evidence>
<dbReference type="InterPro" id="IPR030456">
    <property type="entry name" value="TF_fork_head_CS_2"/>
</dbReference>
<dbReference type="InterPro" id="IPR050998">
    <property type="entry name" value="FOXP"/>
</dbReference>
<dbReference type="FunFam" id="1.10.10.10:FF:000010">
    <property type="entry name" value="Forkhead box P2 isoform B"/>
    <property type="match status" value="1"/>
</dbReference>
<dbReference type="InterPro" id="IPR032354">
    <property type="entry name" value="FOXP-CC"/>
</dbReference>
<protein>
    <submittedName>
        <fullName evidence="15">Fork-head domain-containing protein</fullName>
    </submittedName>
</protein>
<dbReference type="PANTHER" id="PTHR45796">
    <property type="entry name" value="FORKHEAD BOX P, ISOFORM C"/>
    <property type="match status" value="1"/>
</dbReference>
<feature type="compositionally biased region" description="Basic and acidic residues" evidence="12">
    <location>
        <begin position="782"/>
        <end position="797"/>
    </location>
</feature>
<evidence type="ECO:0000256" key="8">
    <source>
        <dbReference type="ARBA" id="ARBA00023163"/>
    </source>
</evidence>
<keyword evidence="5" id="KW-0862">Zinc</keyword>
<feature type="region of interest" description="Disordered" evidence="12">
    <location>
        <begin position="733"/>
        <end position="797"/>
    </location>
</feature>
<evidence type="ECO:0000256" key="5">
    <source>
        <dbReference type="ARBA" id="ARBA00022833"/>
    </source>
</evidence>
<evidence type="ECO:0000259" key="13">
    <source>
        <dbReference type="PROSITE" id="PS50039"/>
    </source>
</evidence>
<dbReference type="GO" id="GO:0000978">
    <property type="term" value="F:RNA polymerase II cis-regulatory region sequence-specific DNA binding"/>
    <property type="evidence" value="ECO:0007669"/>
    <property type="project" value="TreeGrafter"/>
</dbReference>
<keyword evidence="14" id="KW-1185">Reference proteome</keyword>
<feature type="compositionally biased region" description="Basic and acidic residues" evidence="12">
    <location>
        <begin position="759"/>
        <end position="770"/>
    </location>
</feature>
<evidence type="ECO:0000256" key="12">
    <source>
        <dbReference type="SAM" id="MobiDB-lite"/>
    </source>
</evidence>
<evidence type="ECO:0000256" key="7">
    <source>
        <dbReference type="ARBA" id="ARBA00023125"/>
    </source>
</evidence>
<keyword evidence="3" id="KW-0479">Metal-binding</keyword>
<keyword evidence="4" id="KW-0863">Zinc-finger</keyword>